<evidence type="ECO:0000313" key="2">
    <source>
        <dbReference type="EMBL" id="CAB4174835.1"/>
    </source>
</evidence>
<dbReference type="EMBL" id="LR796923">
    <property type="protein sequence ID" value="CAB4174835.1"/>
    <property type="molecule type" value="Genomic_DNA"/>
</dbReference>
<keyword evidence="1" id="KW-0472">Membrane</keyword>
<organism evidence="2">
    <name type="scientific">uncultured Caudovirales phage</name>
    <dbReference type="NCBI Taxonomy" id="2100421"/>
    <lineage>
        <taxon>Viruses</taxon>
        <taxon>Duplodnaviria</taxon>
        <taxon>Heunggongvirae</taxon>
        <taxon>Uroviricota</taxon>
        <taxon>Caudoviricetes</taxon>
        <taxon>Peduoviridae</taxon>
        <taxon>Maltschvirus</taxon>
        <taxon>Maltschvirus maltsch</taxon>
    </lineage>
</organism>
<evidence type="ECO:0000256" key="1">
    <source>
        <dbReference type="SAM" id="Phobius"/>
    </source>
</evidence>
<proteinExistence type="predicted"/>
<keyword evidence="1" id="KW-1133">Transmembrane helix</keyword>
<protein>
    <submittedName>
        <fullName evidence="2">Uncharacterized protein</fullName>
    </submittedName>
</protein>
<reference evidence="2" key="1">
    <citation type="submission" date="2020-05" db="EMBL/GenBank/DDBJ databases">
        <authorList>
            <person name="Chiriac C."/>
            <person name="Salcher M."/>
            <person name="Ghai R."/>
            <person name="Kavagutti S V."/>
        </authorList>
    </citation>
    <scope>NUCLEOTIDE SEQUENCE</scope>
</reference>
<accession>A0A6J5Q082</accession>
<sequence length="52" mass="6174">MKRLTDYFLKSKLQISWDNWNFTGIFGILMTITFITKSINLVGELIKFLFNL</sequence>
<name>A0A6J5Q082_9CAUD</name>
<keyword evidence="1" id="KW-0812">Transmembrane</keyword>
<feature type="transmembrane region" description="Helical" evidence="1">
    <location>
        <begin position="20"/>
        <end position="42"/>
    </location>
</feature>
<gene>
    <name evidence="2" type="ORF">UFOVP972_83</name>
</gene>